<dbReference type="InterPro" id="IPR036097">
    <property type="entry name" value="HisK_dim/P_sf"/>
</dbReference>
<keyword evidence="3" id="KW-0597">Phosphoprotein</keyword>
<evidence type="ECO:0000256" key="2">
    <source>
        <dbReference type="ARBA" id="ARBA00012438"/>
    </source>
</evidence>
<dbReference type="PROSITE" id="PS50109">
    <property type="entry name" value="HIS_KIN"/>
    <property type="match status" value="1"/>
</dbReference>
<dbReference type="CDD" id="cd00082">
    <property type="entry name" value="HisKA"/>
    <property type="match status" value="1"/>
</dbReference>
<feature type="transmembrane region" description="Helical" evidence="4">
    <location>
        <begin position="95"/>
        <end position="117"/>
    </location>
</feature>
<organism evidence="6 7">
    <name type="scientific">Parvularcula marina</name>
    <dbReference type="NCBI Taxonomy" id="2292771"/>
    <lineage>
        <taxon>Bacteria</taxon>
        <taxon>Pseudomonadati</taxon>
        <taxon>Pseudomonadota</taxon>
        <taxon>Alphaproteobacteria</taxon>
        <taxon>Parvularculales</taxon>
        <taxon>Parvularculaceae</taxon>
        <taxon>Parvularcula</taxon>
    </lineage>
</organism>
<feature type="transmembrane region" description="Helical" evidence="4">
    <location>
        <begin position="67"/>
        <end position="88"/>
    </location>
</feature>
<dbReference type="SUPFAM" id="SSF47384">
    <property type="entry name" value="Homodimeric domain of signal transducing histidine kinase"/>
    <property type="match status" value="1"/>
</dbReference>
<dbReference type="Pfam" id="PF00512">
    <property type="entry name" value="HisKA"/>
    <property type="match status" value="1"/>
</dbReference>
<evidence type="ECO:0000256" key="1">
    <source>
        <dbReference type="ARBA" id="ARBA00000085"/>
    </source>
</evidence>
<dbReference type="SUPFAM" id="SSF55874">
    <property type="entry name" value="ATPase domain of HSP90 chaperone/DNA topoisomerase II/histidine kinase"/>
    <property type="match status" value="1"/>
</dbReference>
<keyword evidence="4" id="KW-0812">Transmembrane</keyword>
<dbReference type="AlphaFoldDB" id="A0A371RK71"/>
<dbReference type="Pfam" id="PF02518">
    <property type="entry name" value="HATPase_c"/>
    <property type="match status" value="1"/>
</dbReference>
<dbReference type="PANTHER" id="PTHR43547">
    <property type="entry name" value="TWO-COMPONENT HISTIDINE KINASE"/>
    <property type="match status" value="1"/>
</dbReference>
<accession>A0A371RK71</accession>
<evidence type="ECO:0000256" key="3">
    <source>
        <dbReference type="ARBA" id="ARBA00022553"/>
    </source>
</evidence>
<dbReference type="SMART" id="SM00388">
    <property type="entry name" value="HisKA"/>
    <property type="match status" value="1"/>
</dbReference>
<keyword evidence="7" id="KW-1185">Reference proteome</keyword>
<comment type="catalytic activity">
    <reaction evidence="1">
        <text>ATP + protein L-histidine = ADP + protein N-phospho-L-histidine.</text>
        <dbReference type="EC" id="2.7.13.3"/>
    </reaction>
</comment>
<dbReference type="PANTHER" id="PTHR43547:SF2">
    <property type="entry name" value="HYBRID SIGNAL TRANSDUCTION HISTIDINE KINASE C"/>
    <property type="match status" value="1"/>
</dbReference>
<protein>
    <recommendedName>
        <fullName evidence="2">histidine kinase</fullName>
        <ecNumber evidence="2">2.7.13.3</ecNumber>
    </recommendedName>
</protein>
<name>A0A371RK71_9PROT</name>
<proteinExistence type="predicted"/>
<dbReference type="Gene3D" id="3.30.565.10">
    <property type="entry name" value="Histidine kinase-like ATPase, C-terminal domain"/>
    <property type="match status" value="1"/>
</dbReference>
<dbReference type="EMBL" id="QUQO01000001">
    <property type="protein sequence ID" value="RFB05806.1"/>
    <property type="molecule type" value="Genomic_DNA"/>
</dbReference>
<evidence type="ECO:0000259" key="5">
    <source>
        <dbReference type="PROSITE" id="PS50109"/>
    </source>
</evidence>
<dbReference type="Proteomes" id="UP000264589">
    <property type="component" value="Unassembled WGS sequence"/>
</dbReference>
<comment type="caution">
    <text evidence="6">The sequence shown here is derived from an EMBL/GenBank/DDBJ whole genome shotgun (WGS) entry which is preliminary data.</text>
</comment>
<dbReference type="EC" id="2.7.13.3" evidence="2"/>
<keyword evidence="6" id="KW-0808">Transferase</keyword>
<dbReference type="Gene3D" id="1.10.287.130">
    <property type="match status" value="1"/>
</dbReference>
<dbReference type="InParanoid" id="A0A371RK71"/>
<evidence type="ECO:0000313" key="7">
    <source>
        <dbReference type="Proteomes" id="UP000264589"/>
    </source>
</evidence>
<dbReference type="RefSeq" id="WP_116392439.1">
    <property type="nucleotide sequence ID" value="NZ_QUQO01000001.1"/>
</dbReference>
<dbReference type="CDD" id="cd00075">
    <property type="entry name" value="HATPase"/>
    <property type="match status" value="1"/>
</dbReference>
<feature type="domain" description="Histidine kinase" evidence="5">
    <location>
        <begin position="232"/>
        <end position="450"/>
    </location>
</feature>
<feature type="transmembrane region" description="Helical" evidence="4">
    <location>
        <begin position="146"/>
        <end position="165"/>
    </location>
</feature>
<gene>
    <name evidence="6" type="ORF">DX908_11320</name>
</gene>
<dbReference type="SMART" id="SM00387">
    <property type="entry name" value="HATPase_c"/>
    <property type="match status" value="1"/>
</dbReference>
<feature type="transmembrane region" description="Helical" evidence="4">
    <location>
        <begin position="41"/>
        <end position="61"/>
    </location>
</feature>
<dbReference type="GO" id="GO:0000155">
    <property type="term" value="F:phosphorelay sensor kinase activity"/>
    <property type="evidence" value="ECO:0007669"/>
    <property type="project" value="InterPro"/>
</dbReference>
<evidence type="ECO:0000313" key="6">
    <source>
        <dbReference type="EMBL" id="RFB05806.1"/>
    </source>
</evidence>
<sequence>MPSSNVAPAAIDPVSARFKDKDLERAYRKFALAQGGRLDQLLMISGAFIHLGYGILDWIVLGDLAPFTVTLRLISFPFLLALFALTFTPWGYRNMMWITVAIVAIVSVSFAGIIAAIGSNTPPYYVGLIQLAVQFSAVARLNFRVCAGLLSFMTITLVIATHGFAPGPDLLAGQVMVVSIFLGAAAGNYFLERNRRKEFMTYREREHYFAQVLEMAEDAERSVDRKNALLNVLGHVVKTPLHQIIGYAQIIEQTDQPDGPGDETRSFASEIYRAGTSLSHQSQRLLDYSRADAGLLPASPQMTTPTRVVREAIYRHQTPAETKRITLNLECGEENIFVDPRHMTRALDELIDNAVRYCPPGSTITISSEVTSIGDIISIRDDGPGITNSNFDLAGEALRQVEDVRKLGGDKLGIGVSLSRTLTRIAGGKLYICSIPDHGCLAQIVIPPATEGVAAAQPKTAA</sequence>
<keyword evidence="4" id="KW-1133">Transmembrane helix</keyword>
<keyword evidence="4" id="KW-0472">Membrane</keyword>
<dbReference type="InterPro" id="IPR005467">
    <property type="entry name" value="His_kinase_dom"/>
</dbReference>
<dbReference type="InterPro" id="IPR003661">
    <property type="entry name" value="HisK_dim/P_dom"/>
</dbReference>
<dbReference type="InterPro" id="IPR036890">
    <property type="entry name" value="HATPase_C_sf"/>
</dbReference>
<dbReference type="InterPro" id="IPR003594">
    <property type="entry name" value="HATPase_dom"/>
</dbReference>
<feature type="transmembrane region" description="Helical" evidence="4">
    <location>
        <begin position="171"/>
        <end position="191"/>
    </location>
</feature>
<reference evidence="6 7" key="1">
    <citation type="submission" date="2018-08" db="EMBL/GenBank/DDBJ databases">
        <title>Parvularcula sp. SM1705, isolated from surface water of the South Sea China.</title>
        <authorList>
            <person name="Sun L."/>
        </authorList>
    </citation>
    <scope>NUCLEOTIDE SEQUENCE [LARGE SCALE GENOMIC DNA]</scope>
    <source>
        <strain evidence="6 7">SM1705</strain>
    </source>
</reference>
<keyword evidence="6" id="KW-0418">Kinase</keyword>
<evidence type="ECO:0000256" key="4">
    <source>
        <dbReference type="SAM" id="Phobius"/>
    </source>
</evidence>